<keyword evidence="1" id="KW-0597">Phosphoprotein</keyword>
<gene>
    <name evidence="4" type="ORF">EQW73_01460</name>
    <name evidence="5" type="ORF">EQW78_04295</name>
</gene>
<dbReference type="RefSeq" id="WP_030150908.1">
    <property type="nucleotide sequence ID" value="NZ_JOFV01000005.1"/>
</dbReference>
<evidence type="ECO:0000256" key="2">
    <source>
        <dbReference type="SAM" id="MobiDB-lite"/>
    </source>
</evidence>
<comment type="caution">
    <text evidence="5">The sequence shown here is derived from an EMBL/GenBank/DDBJ whole genome shotgun (WGS) entry which is preliminary data.</text>
</comment>
<dbReference type="OrthoDB" id="5111283at2"/>
<evidence type="ECO:0000313" key="6">
    <source>
        <dbReference type="Proteomes" id="UP000289805"/>
    </source>
</evidence>
<feature type="region of interest" description="Disordered" evidence="2">
    <location>
        <begin position="90"/>
        <end position="196"/>
    </location>
</feature>
<dbReference type="Gene3D" id="2.60.200.20">
    <property type="match status" value="1"/>
</dbReference>
<dbReference type="STRING" id="1713.GCA_000718325_01368"/>
<dbReference type="SMART" id="SM00240">
    <property type="entry name" value="FHA"/>
    <property type="match status" value="1"/>
</dbReference>
<dbReference type="Pfam" id="PF00498">
    <property type="entry name" value="FHA"/>
    <property type="match status" value="1"/>
</dbReference>
<feature type="domain" description="FHA" evidence="3">
    <location>
        <begin position="236"/>
        <end position="287"/>
    </location>
</feature>
<evidence type="ECO:0000256" key="1">
    <source>
        <dbReference type="ARBA" id="ARBA00022553"/>
    </source>
</evidence>
<dbReference type="AlphaFoldDB" id="A0A4Q1L1B2"/>
<dbReference type="CDD" id="cd00060">
    <property type="entry name" value="FHA"/>
    <property type="match status" value="1"/>
</dbReference>
<dbReference type="SUPFAM" id="SSF49879">
    <property type="entry name" value="SMAD/FHA domain"/>
    <property type="match status" value="1"/>
</dbReference>
<name>A0A4Q1L1B2_9CELL</name>
<feature type="compositionally biased region" description="Low complexity" evidence="2">
    <location>
        <begin position="139"/>
        <end position="176"/>
    </location>
</feature>
<evidence type="ECO:0000313" key="4">
    <source>
        <dbReference type="EMBL" id="RXR27996.1"/>
    </source>
</evidence>
<evidence type="ECO:0000259" key="3">
    <source>
        <dbReference type="PROSITE" id="PS50006"/>
    </source>
</evidence>
<accession>A0A4Q1L1B2</accession>
<protein>
    <submittedName>
        <fullName evidence="5">FHA domain-containing protein</fullName>
    </submittedName>
</protein>
<dbReference type="PROSITE" id="PS50006">
    <property type="entry name" value="FHA_DOMAIN"/>
    <property type="match status" value="1"/>
</dbReference>
<dbReference type="EMBL" id="SDJQ01000006">
    <property type="protein sequence ID" value="RXR35995.1"/>
    <property type="molecule type" value="Genomic_DNA"/>
</dbReference>
<dbReference type="InterPro" id="IPR008984">
    <property type="entry name" value="SMAD_FHA_dom_sf"/>
</dbReference>
<sequence length="330" mass="32627">MSATCPNGHASESTDYCDVCGEPMGAASGASAAVASGSVGAAAGAAGSGGAAPGGEPIACPHCSFPAAAGALFCENCGYDFTTGSLPEPAGAPSAATPVSAGAPAGSPGPLDPPASSLDLDPLSAPVALAPPVGDPESGDSSSASAGAGDPRTGPLVAPGAPGAPTGPAEGEAASARTGATPSGTGTHLPTPPVPGEDQWVVEVWIDPDWYQAQKAEDPLPSAGLPGLVVLRERSVLVGRPSVSRNIHPQIDCGADTGVSRRHCQLNTDGQRWWIEDLQSSNGTYLSPAGGELPIDPIPAGQRREVADGDRIYLGGWTRLVIRKALPGEV</sequence>
<feature type="compositionally biased region" description="Low complexity" evidence="2">
    <location>
        <begin position="118"/>
        <end position="132"/>
    </location>
</feature>
<evidence type="ECO:0000313" key="7">
    <source>
        <dbReference type="Proteomes" id="UP000290517"/>
    </source>
</evidence>
<proteinExistence type="predicted"/>
<feature type="compositionally biased region" description="Polar residues" evidence="2">
    <location>
        <begin position="178"/>
        <end position="188"/>
    </location>
</feature>
<organism evidence="5 6">
    <name type="scientific">Oerskovia turbata</name>
    <dbReference type="NCBI Taxonomy" id="1713"/>
    <lineage>
        <taxon>Bacteria</taxon>
        <taxon>Bacillati</taxon>
        <taxon>Actinomycetota</taxon>
        <taxon>Actinomycetes</taxon>
        <taxon>Micrococcales</taxon>
        <taxon>Cellulomonadaceae</taxon>
        <taxon>Oerskovia</taxon>
    </lineage>
</organism>
<reference evidence="6 7" key="1">
    <citation type="submission" date="2019-01" db="EMBL/GenBank/DDBJ databases">
        <title>Oerskovia turbata Genome sequencing and assembly.</title>
        <authorList>
            <person name="Dou T."/>
        </authorList>
    </citation>
    <scope>NUCLEOTIDE SEQUENCE [LARGE SCALE GENOMIC DNA]</scope>
    <source>
        <strain evidence="5 6">JCM12123</strain>
        <strain evidence="4 7">JCM3160</strain>
    </source>
</reference>
<dbReference type="Proteomes" id="UP000290517">
    <property type="component" value="Unassembled WGS sequence"/>
</dbReference>
<dbReference type="Proteomes" id="UP000289805">
    <property type="component" value="Unassembled WGS sequence"/>
</dbReference>
<dbReference type="InterPro" id="IPR000253">
    <property type="entry name" value="FHA_dom"/>
</dbReference>
<evidence type="ECO:0000313" key="5">
    <source>
        <dbReference type="EMBL" id="RXR35995.1"/>
    </source>
</evidence>
<dbReference type="EMBL" id="SDJR01000001">
    <property type="protein sequence ID" value="RXR27996.1"/>
    <property type="molecule type" value="Genomic_DNA"/>
</dbReference>
<keyword evidence="7" id="KW-1185">Reference proteome</keyword>